<comment type="caution">
    <text evidence="2">The sequence shown here is derived from an EMBL/GenBank/DDBJ whole genome shotgun (WGS) entry which is preliminary data.</text>
</comment>
<keyword evidence="3" id="KW-1185">Reference proteome</keyword>
<name>A0A6G1CS27_9ORYZ</name>
<reference evidence="2 3" key="1">
    <citation type="submission" date="2019-11" db="EMBL/GenBank/DDBJ databases">
        <title>Whole genome sequence of Oryza granulata.</title>
        <authorList>
            <person name="Li W."/>
        </authorList>
    </citation>
    <scope>NUCLEOTIDE SEQUENCE [LARGE SCALE GENOMIC DNA]</scope>
    <source>
        <strain evidence="3">cv. Menghai</strain>
        <tissue evidence="2">Leaf</tissue>
    </source>
</reference>
<accession>A0A6G1CS27</accession>
<protein>
    <submittedName>
        <fullName evidence="2">Uncharacterized protein</fullName>
    </submittedName>
</protein>
<evidence type="ECO:0000313" key="3">
    <source>
        <dbReference type="Proteomes" id="UP000479710"/>
    </source>
</evidence>
<feature type="region of interest" description="Disordered" evidence="1">
    <location>
        <begin position="1"/>
        <end position="21"/>
    </location>
</feature>
<sequence>MAPWKGGPRRRSSLSSSHALDRASWTWLTWDVSPELNHGNRDGGKEEEDGMPKRWGRRVPDPSVR</sequence>
<gene>
    <name evidence="2" type="ORF">E2562_027710</name>
</gene>
<feature type="region of interest" description="Disordered" evidence="1">
    <location>
        <begin position="33"/>
        <end position="65"/>
    </location>
</feature>
<dbReference type="EMBL" id="SPHZ02000008">
    <property type="protein sequence ID" value="KAF0903425.1"/>
    <property type="molecule type" value="Genomic_DNA"/>
</dbReference>
<proteinExistence type="predicted"/>
<evidence type="ECO:0000313" key="2">
    <source>
        <dbReference type="EMBL" id="KAF0903425.1"/>
    </source>
</evidence>
<organism evidence="2 3">
    <name type="scientific">Oryza meyeriana var. granulata</name>
    <dbReference type="NCBI Taxonomy" id="110450"/>
    <lineage>
        <taxon>Eukaryota</taxon>
        <taxon>Viridiplantae</taxon>
        <taxon>Streptophyta</taxon>
        <taxon>Embryophyta</taxon>
        <taxon>Tracheophyta</taxon>
        <taxon>Spermatophyta</taxon>
        <taxon>Magnoliopsida</taxon>
        <taxon>Liliopsida</taxon>
        <taxon>Poales</taxon>
        <taxon>Poaceae</taxon>
        <taxon>BOP clade</taxon>
        <taxon>Oryzoideae</taxon>
        <taxon>Oryzeae</taxon>
        <taxon>Oryzinae</taxon>
        <taxon>Oryza</taxon>
        <taxon>Oryza meyeriana</taxon>
    </lineage>
</organism>
<evidence type="ECO:0000256" key="1">
    <source>
        <dbReference type="SAM" id="MobiDB-lite"/>
    </source>
</evidence>
<dbReference type="AlphaFoldDB" id="A0A6G1CS27"/>
<dbReference type="Proteomes" id="UP000479710">
    <property type="component" value="Unassembled WGS sequence"/>
</dbReference>